<name>A0A9X5I488_9CYAN</name>
<accession>A0A9X5I488</accession>
<dbReference type="AlphaFoldDB" id="A0A9X5I488"/>
<evidence type="ECO:0000313" key="2">
    <source>
        <dbReference type="Proteomes" id="UP000031532"/>
    </source>
</evidence>
<protein>
    <submittedName>
        <fullName evidence="1">Uncharacterized protein</fullName>
    </submittedName>
</protein>
<gene>
    <name evidence="1" type="ORF">QH73_0006620</name>
</gene>
<dbReference type="OrthoDB" id="513150at2"/>
<dbReference type="RefSeq" id="WP_132866701.1">
    <property type="nucleotide sequence ID" value="NZ_JTJC03000001.1"/>
</dbReference>
<dbReference type="EMBL" id="JTJC03000001">
    <property type="protein sequence ID" value="NHC34334.1"/>
    <property type="molecule type" value="Genomic_DNA"/>
</dbReference>
<sequence length="293" mass="34069">MKILFWQLVLILSLYISYDSFHSSNIYASQLQENFSMDEQWKREFEAQFEEDFLRPWSQRRGIESIDRNSWIVLARVPLARLSAVLAEKAVESRCDVLGTQIEVRGSFAFAYQLVGHNWSIVSKPPSESTLTERSELAAFSARLGQPVIELGVSDTSATVGYNLFEGGKLIEHFEGQEYEDDEDDAQDLPTQKYILHPYPDDREAEQVAYFWSSRRKVTVQEIGNIWDFVEELMLEYDAFDPAIDDTYLLGDYPKRGKLYWVTNRGYTLVLGSGQEVRSIPEFIRVDYFRFRK</sequence>
<evidence type="ECO:0000313" key="1">
    <source>
        <dbReference type="EMBL" id="NHC34334.1"/>
    </source>
</evidence>
<comment type="caution">
    <text evidence="1">The sequence shown here is derived from an EMBL/GenBank/DDBJ whole genome shotgun (WGS) entry which is preliminary data.</text>
</comment>
<keyword evidence="2" id="KW-1185">Reference proteome</keyword>
<dbReference type="Proteomes" id="UP000031532">
    <property type="component" value="Unassembled WGS sequence"/>
</dbReference>
<organism evidence="1 2">
    <name type="scientific">Scytonema millei VB511283</name>
    <dbReference type="NCBI Taxonomy" id="1245923"/>
    <lineage>
        <taxon>Bacteria</taxon>
        <taxon>Bacillati</taxon>
        <taxon>Cyanobacteriota</taxon>
        <taxon>Cyanophyceae</taxon>
        <taxon>Nostocales</taxon>
        <taxon>Scytonemataceae</taxon>
        <taxon>Scytonema</taxon>
    </lineage>
</organism>
<proteinExistence type="predicted"/>
<reference evidence="1 2" key="1">
    <citation type="journal article" date="2015" name="Genome Announc.">
        <title>Draft Genome Sequence of the Terrestrial Cyanobacterium Scytonema millei VB511283, Isolated from Eastern India.</title>
        <authorList>
            <person name="Sen D."/>
            <person name="Chandrababunaidu M.M."/>
            <person name="Singh D."/>
            <person name="Sanghi N."/>
            <person name="Ghorai A."/>
            <person name="Mishra G.P."/>
            <person name="Madduluri M."/>
            <person name="Adhikary S.P."/>
            <person name="Tripathy S."/>
        </authorList>
    </citation>
    <scope>NUCLEOTIDE SEQUENCE [LARGE SCALE GENOMIC DNA]</scope>
    <source>
        <strain evidence="1 2">VB511283</strain>
    </source>
</reference>